<reference evidence="3 4" key="1">
    <citation type="journal article" date="2013" name="Appl. Environ. Microbiol.">
        <title>The Carbohydrate Metabolism Signature of Lactococcus lactis Strain A12 Reveals Its Sourdough Ecosystem Origin.</title>
        <authorList>
            <person name="Passerini D."/>
            <person name="Coddeville M."/>
            <person name="Le Bourgeois P."/>
            <person name="Loubiere P."/>
            <person name="Ritzenthaler P."/>
            <person name="Fontagne-Faucher C."/>
            <person name="Daveran-Mingot M.L."/>
            <person name="Cocaign-Bousquet M."/>
        </authorList>
    </citation>
    <scope>NUCLEOTIDE SEQUENCE [LARGE SCALE GENOMIC DNA]</scope>
    <source>
        <strain evidence="3 4">A12</strain>
    </source>
</reference>
<accession>S6EQG5</accession>
<dbReference type="InterPro" id="IPR027417">
    <property type="entry name" value="P-loop_NTPase"/>
</dbReference>
<dbReference type="RefSeq" id="WP_021721850.1">
    <property type="nucleotide sequence ID" value="NZ_CBLU010000004.1"/>
</dbReference>
<dbReference type="InterPro" id="IPR025420">
    <property type="entry name" value="DUF4143"/>
</dbReference>
<dbReference type="Proteomes" id="UP000015361">
    <property type="component" value="Unassembled WGS sequence"/>
</dbReference>
<feature type="domain" description="AAA" evidence="1">
    <location>
        <begin position="25"/>
        <end position="153"/>
    </location>
</feature>
<evidence type="ECO:0000313" key="3">
    <source>
        <dbReference type="EMBL" id="CDG03590.1"/>
    </source>
</evidence>
<organism evidence="3 4">
    <name type="scientific">Lactococcus lactis subsp. lactis A12</name>
    <dbReference type="NCBI Taxonomy" id="1137134"/>
    <lineage>
        <taxon>Bacteria</taxon>
        <taxon>Bacillati</taxon>
        <taxon>Bacillota</taxon>
        <taxon>Bacilli</taxon>
        <taxon>Lactobacillales</taxon>
        <taxon>Streptococcaceae</taxon>
        <taxon>Lactococcus</taxon>
    </lineage>
</organism>
<feature type="domain" description="DUF4143" evidence="2">
    <location>
        <begin position="204"/>
        <end position="353"/>
    </location>
</feature>
<dbReference type="PANTHER" id="PTHR33295">
    <property type="entry name" value="ATPASE"/>
    <property type="match status" value="1"/>
</dbReference>
<dbReference type="InterPro" id="IPR041682">
    <property type="entry name" value="AAA_14"/>
</dbReference>
<evidence type="ECO:0000259" key="1">
    <source>
        <dbReference type="Pfam" id="PF13173"/>
    </source>
</evidence>
<dbReference type="AlphaFoldDB" id="S6EQG5"/>
<comment type="caution">
    <text evidence="3">The sequence shown here is derived from an EMBL/GenBank/DDBJ whole genome shotgun (WGS) entry which is preliminary data.</text>
</comment>
<name>S6EQG5_LACLL</name>
<dbReference type="Pfam" id="PF13635">
    <property type="entry name" value="DUF4143"/>
    <property type="match status" value="1"/>
</dbReference>
<dbReference type="SUPFAM" id="SSF52540">
    <property type="entry name" value="P-loop containing nucleoside triphosphate hydrolases"/>
    <property type="match status" value="1"/>
</dbReference>
<dbReference type="PANTHER" id="PTHR33295:SF20">
    <property type="entry name" value="ATPASE"/>
    <property type="match status" value="1"/>
</dbReference>
<dbReference type="EMBL" id="CBLU010000004">
    <property type="protein sequence ID" value="CDG03590.1"/>
    <property type="molecule type" value="Genomic_DNA"/>
</dbReference>
<protein>
    <submittedName>
        <fullName evidence="3">ATPase</fullName>
    </submittedName>
</protein>
<proteinExistence type="predicted"/>
<dbReference type="Pfam" id="PF13173">
    <property type="entry name" value="AAA_14"/>
    <property type="match status" value="1"/>
</dbReference>
<gene>
    <name evidence="3" type="primary">Swol_0984</name>
    <name evidence="3" type="ORF">O9U_13565</name>
</gene>
<evidence type="ECO:0000259" key="2">
    <source>
        <dbReference type="Pfam" id="PF13635"/>
    </source>
</evidence>
<sequence length="405" mass="47384">MNEIKYVARDEYLQFLIQSMNKPIIKVVSGIRRSGKSTLFYLFREYLKQNGVLPEQMITMNLEDFSADELLDPKMLHQYLINHLVEGKMTYIFLDEIQNVPNFGRVVDSLFIRENVDLYITGSNAYFLSGELATLLSGRYIELKMLPLSFKEFAVWHKQNQIEISVTALFDKYLKSSFPFTLFTDTDRERSDYLQGIFSTVVLNDIVKRLNVQDVRSLERLLEVLFSSIGSPVTINKIKDTMVSKGTRITNQTVDRYLQGILDSMIMYEARRYDIHGRQLLDTQAKYYVSDLGLRNLVLRDHLEDIVHIIENIVYLELLRRGNKVYVGQSSKYEVDFVAIDAAKNIEYYQVAYSTLEPDVLKRELRSLERIDDHYPKHLITMDEIQRNANYNGIQKVNLLDWLLE</sequence>
<evidence type="ECO:0000313" key="4">
    <source>
        <dbReference type="Proteomes" id="UP000015361"/>
    </source>
</evidence>